<evidence type="ECO:0000256" key="2">
    <source>
        <dbReference type="ARBA" id="ARBA00007739"/>
    </source>
</evidence>
<keyword evidence="11" id="KW-0961">Cell wall biogenesis/degradation</keyword>
<dbReference type="Proteomes" id="UP000242444">
    <property type="component" value="Unassembled WGS sequence"/>
</dbReference>
<dbReference type="InterPro" id="IPR012338">
    <property type="entry name" value="Beta-lactam/transpept-like"/>
</dbReference>
<evidence type="ECO:0000256" key="4">
    <source>
        <dbReference type="ARBA" id="ARBA00022670"/>
    </source>
</evidence>
<dbReference type="Pfam" id="PF00912">
    <property type="entry name" value="Transgly"/>
    <property type="match status" value="1"/>
</dbReference>
<keyword evidence="8" id="KW-0133">Cell shape</keyword>
<dbReference type="AlphaFoldDB" id="A0A263D4S6"/>
<evidence type="ECO:0000256" key="3">
    <source>
        <dbReference type="ARBA" id="ARBA00022645"/>
    </source>
</evidence>
<evidence type="ECO:0000313" key="18">
    <source>
        <dbReference type="Proteomes" id="UP000242444"/>
    </source>
</evidence>
<feature type="domain" description="Penicillin-binding protein transpeptidase" evidence="15">
    <location>
        <begin position="457"/>
        <end position="644"/>
    </location>
</feature>
<keyword evidence="3" id="KW-0121">Carboxypeptidase</keyword>
<keyword evidence="18" id="KW-1185">Reference proteome</keyword>
<organism evidence="17 18">
    <name type="scientific">Amycolatopsis antarctica</name>
    <dbReference type="NCBI Taxonomy" id="1854586"/>
    <lineage>
        <taxon>Bacteria</taxon>
        <taxon>Bacillati</taxon>
        <taxon>Actinomycetota</taxon>
        <taxon>Actinomycetes</taxon>
        <taxon>Pseudonocardiales</taxon>
        <taxon>Pseudonocardiaceae</taxon>
        <taxon>Amycolatopsis</taxon>
    </lineage>
</organism>
<comment type="catalytic activity">
    <reaction evidence="13">
        <text>[GlcNAc-(1-&gt;4)-Mur2Ac(oyl-L-Ala-gamma-D-Glu-L-Lys-D-Ala-D-Ala)](n)-di-trans,octa-cis-undecaprenyl diphosphate + beta-D-GlcNAc-(1-&gt;4)-Mur2Ac(oyl-L-Ala-gamma-D-Glu-L-Lys-D-Ala-D-Ala)-di-trans,octa-cis-undecaprenyl diphosphate = [GlcNAc-(1-&gt;4)-Mur2Ac(oyl-L-Ala-gamma-D-Glu-L-Lys-D-Ala-D-Ala)](n+1)-di-trans,octa-cis-undecaprenyl diphosphate + di-trans,octa-cis-undecaprenyl diphosphate + H(+)</text>
        <dbReference type="Rhea" id="RHEA:23708"/>
        <dbReference type="Rhea" id="RHEA-COMP:9602"/>
        <dbReference type="Rhea" id="RHEA-COMP:9603"/>
        <dbReference type="ChEBI" id="CHEBI:15378"/>
        <dbReference type="ChEBI" id="CHEBI:58405"/>
        <dbReference type="ChEBI" id="CHEBI:60033"/>
        <dbReference type="ChEBI" id="CHEBI:78435"/>
        <dbReference type="EC" id="2.4.99.28"/>
    </reaction>
</comment>
<keyword evidence="6" id="KW-0808">Transferase</keyword>
<comment type="similarity">
    <text evidence="2">In the N-terminal section; belongs to the glycosyltransferase 51 family.</text>
</comment>
<keyword evidence="4" id="KW-0645">Protease</keyword>
<accession>A0A263D4S6</accession>
<proteinExistence type="inferred from homology"/>
<dbReference type="FunCoup" id="A0A263D4S6">
    <property type="interactions" value="1"/>
</dbReference>
<evidence type="ECO:0000256" key="1">
    <source>
        <dbReference type="ARBA" id="ARBA00007090"/>
    </source>
</evidence>
<dbReference type="GO" id="GO:0008658">
    <property type="term" value="F:penicillin binding"/>
    <property type="evidence" value="ECO:0007669"/>
    <property type="project" value="InterPro"/>
</dbReference>
<dbReference type="GO" id="GO:0009002">
    <property type="term" value="F:serine-type D-Ala-D-Ala carboxypeptidase activity"/>
    <property type="evidence" value="ECO:0007669"/>
    <property type="project" value="UniProtKB-EC"/>
</dbReference>
<feature type="domain" description="Glycosyl transferase family 51" evidence="16">
    <location>
        <begin position="66"/>
        <end position="259"/>
    </location>
</feature>
<evidence type="ECO:0000256" key="10">
    <source>
        <dbReference type="ARBA" id="ARBA00023268"/>
    </source>
</evidence>
<comment type="catalytic activity">
    <reaction evidence="12">
        <text>Preferential cleavage: (Ac)2-L-Lys-D-Ala-|-D-Ala. Also transpeptidation of peptidyl-alanyl moieties that are N-acyl substituents of D-alanine.</text>
        <dbReference type="EC" id="3.4.16.4"/>
    </reaction>
</comment>
<dbReference type="GO" id="GO:0009252">
    <property type="term" value="P:peptidoglycan biosynthetic process"/>
    <property type="evidence" value="ECO:0007669"/>
    <property type="project" value="UniProtKB-KW"/>
</dbReference>
<evidence type="ECO:0000259" key="15">
    <source>
        <dbReference type="Pfam" id="PF00905"/>
    </source>
</evidence>
<dbReference type="InterPro" id="IPR001460">
    <property type="entry name" value="PCN-bd_Tpept"/>
</dbReference>
<dbReference type="SUPFAM" id="SSF53955">
    <property type="entry name" value="Lysozyme-like"/>
    <property type="match status" value="1"/>
</dbReference>
<evidence type="ECO:0000313" key="17">
    <source>
        <dbReference type="EMBL" id="OZM73371.1"/>
    </source>
</evidence>
<dbReference type="InParanoid" id="A0A263D4S6"/>
<evidence type="ECO:0000256" key="7">
    <source>
        <dbReference type="ARBA" id="ARBA00022801"/>
    </source>
</evidence>
<dbReference type="Gene3D" id="3.40.710.10">
    <property type="entry name" value="DD-peptidase/beta-lactamase superfamily"/>
    <property type="match status" value="1"/>
</dbReference>
<keyword evidence="10" id="KW-0511">Multifunctional enzyme</keyword>
<comment type="similarity">
    <text evidence="1">In the C-terminal section; belongs to the transpeptidase family.</text>
</comment>
<dbReference type="InterPro" id="IPR050396">
    <property type="entry name" value="Glycosyltr_51/Transpeptidase"/>
</dbReference>
<dbReference type="GO" id="GO:0006508">
    <property type="term" value="P:proteolysis"/>
    <property type="evidence" value="ECO:0007669"/>
    <property type="project" value="UniProtKB-KW"/>
</dbReference>
<protein>
    <submittedName>
        <fullName evidence="17">Penicillin-binding protein</fullName>
    </submittedName>
</protein>
<gene>
    <name evidence="17" type="ORF">CFN78_11050</name>
</gene>
<dbReference type="Pfam" id="PF00905">
    <property type="entry name" value="Transpeptidase"/>
    <property type="match status" value="1"/>
</dbReference>
<evidence type="ECO:0000256" key="6">
    <source>
        <dbReference type="ARBA" id="ARBA00022679"/>
    </source>
</evidence>
<dbReference type="InterPro" id="IPR001264">
    <property type="entry name" value="Glyco_trans_51"/>
</dbReference>
<dbReference type="GO" id="GO:0008360">
    <property type="term" value="P:regulation of cell shape"/>
    <property type="evidence" value="ECO:0007669"/>
    <property type="project" value="UniProtKB-KW"/>
</dbReference>
<dbReference type="FunFam" id="1.10.3810.10:FF:000001">
    <property type="entry name" value="Penicillin-binding protein 1A"/>
    <property type="match status" value="1"/>
</dbReference>
<dbReference type="SUPFAM" id="SSF56601">
    <property type="entry name" value="beta-lactamase/transpeptidase-like"/>
    <property type="match status" value="1"/>
</dbReference>
<evidence type="ECO:0000256" key="11">
    <source>
        <dbReference type="ARBA" id="ARBA00023316"/>
    </source>
</evidence>
<dbReference type="GO" id="GO:0071555">
    <property type="term" value="P:cell wall organization"/>
    <property type="evidence" value="ECO:0007669"/>
    <property type="project" value="UniProtKB-KW"/>
</dbReference>
<dbReference type="OrthoDB" id="9766909at2"/>
<reference evidence="17 18" key="1">
    <citation type="submission" date="2017-07" db="EMBL/GenBank/DDBJ databases">
        <title>Amycolatopsis antarcticus sp. nov., isolated from the surface of an Antarcticus brown macroalga.</title>
        <authorList>
            <person name="Wang J."/>
            <person name="Leiva S."/>
            <person name="Huang J."/>
            <person name="Huang Y."/>
        </authorList>
    </citation>
    <scope>NUCLEOTIDE SEQUENCE [LARGE SCALE GENOMIC DNA]</scope>
    <source>
        <strain evidence="17 18">AU-G6</strain>
    </source>
</reference>
<keyword evidence="5" id="KW-0328">Glycosyltransferase</keyword>
<name>A0A263D4S6_9PSEU</name>
<dbReference type="GO" id="GO:0008955">
    <property type="term" value="F:peptidoglycan glycosyltransferase activity"/>
    <property type="evidence" value="ECO:0007669"/>
    <property type="project" value="UniProtKB-EC"/>
</dbReference>
<dbReference type="RefSeq" id="WP_094862626.1">
    <property type="nucleotide sequence ID" value="NZ_NKYE01000005.1"/>
</dbReference>
<dbReference type="Gene3D" id="1.10.3810.10">
    <property type="entry name" value="Biosynthetic peptidoglycan transglycosylase-like"/>
    <property type="match status" value="1"/>
</dbReference>
<evidence type="ECO:0000256" key="9">
    <source>
        <dbReference type="ARBA" id="ARBA00022984"/>
    </source>
</evidence>
<evidence type="ECO:0000256" key="14">
    <source>
        <dbReference type="SAM" id="MobiDB-lite"/>
    </source>
</evidence>
<sequence length="724" mass="75683">MRKTDGLLKLTGLCLLAGVLVAGVLFPVAGAAGVVSNQASTTVDSMSSDLANDPPPLVTTVTDSAGNPIATLFKQYRIPTASDEISDAMKWALVSVEDRRFYDHRGVDWKGTMRAAISNQSGGDTQGASTLTQQYVKNYLINVVHRVKDENDTEAKVGQEKAQEQSIARKLKEARIAIQLETKMPKEQILTGYLNVVEFSRQIYGVGAAAKSYFGVNAKDLSVAQGALLAGMVNNPGALDPWNHPEKATERRNFVIEKMVENQKLAPADAERAQAEPLGVIPGGPSKPAANCTGAGTENGFFCQYVEDYLLKSGMNMDDLYTGGYTIRTTMDQRANHEAKVSAETQVNKTQKNVANTLSLVRPGKEKHEVVALAANRDYGGDAAQGQTTYALPSGVYNTGGAGSSYKIFTAAAALQQGAAGIFGNIQTPGSYSSKMFGGGPPRCPLIARGTYAYCLNNNEGSNYPGSMSLQTALQTSPNTGFVILEEKTGMGPVVEMASKLGMRETMASNLGGGTVDPESDDAGRNTSQQVAFGPKENSPGNASFTLGPAPLSGLELGNVAATILSGGMWCPPTPIGEVTDRDGKPIPITEAPCEQVVEEGLANSLAVGMSKDDLPGGTAAPAAAAVGWQRPTIGKTGTTQGNGSATFVGGTPQLAGGAMVFRPEGGRGGLCDGGPGKVSTCGEGNMFGGKTPARTFFGAMSKILEGQETVPLPAPDPKYEQPR</sequence>
<feature type="region of interest" description="Disordered" evidence="14">
    <location>
        <begin position="508"/>
        <end position="547"/>
    </location>
</feature>
<evidence type="ECO:0000256" key="5">
    <source>
        <dbReference type="ARBA" id="ARBA00022676"/>
    </source>
</evidence>
<dbReference type="InterPro" id="IPR023346">
    <property type="entry name" value="Lysozyme-like_dom_sf"/>
</dbReference>
<evidence type="ECO:0000256" key="8">
    <source>
        <dbReference type="ARBA" id="ARBA00022960"/>
    </source>
</evidence>
<dbReference type="GO" id="GO:0030288">
    <property type="term" value="C:outer membrane-bounded periplasmic space"/>
    <property type="evidence" value="ECO:0007669"/>
    <property type="project" value="TreeGrafter"/>
</dbReference>
<evidence type="ECO:0000256" key="12">
    <source>
        <dbReference type="ARBA" id="ARBA00034000"/>
    </source>
</evidence>
<evidence type="ECO:0000259" key="16">
    <source>
        <dbReference type="Pfam" id="PF00912"/>
    </source>
</evidence>
<keyword evidence="7" id="KW-0378">Hydrolase</keyword>
<comment type="caution">
    <text evidence="17">The sequence shown here is derived from an EMBL/GenBank/DDBJ whole genome shotgun (WGS) entry which is preliminary data.</text>
</comment>
<dbReference type="PANTHER" id="PTHR32282:SF33">
    <property type="entry name" value="PEPTIDOGLYCAN GLYCOSYLTRANSFERASE"/>
    <property type="match status" value="1"/>
</dbReference>
<keyword evidence="9" id="KW-0573">Peptidoglycan synthesis</keyword>
<dbReference type="PANTHER" id="PTHR32282">
    <property type="entry name" value="BINDING PROTEIN TRANSPEPTIDASE, PUTATIVE-RELATED"/>
    <property type="match status" value="1"/>
</dbReference>
<evidence type="ECO:0000256" key="13">
    <source>
        <dbReference type="ARBA" id="ARBA00049902"/>
    </source>
</evidence>
<dbReference type="InterPro" id="IPR036950">
    <property type="entry name" value="PBP_transglycosylase"/>
</dbReference>
<dbReference type="EMBL" id="NKYE01000005">
    <property type="protein sequence ID" value="OZM73371.1"/>
    <property type="molecule type" value="Genomic_DNA"/>
</dbReference>